<organism evidence="3 4">
    <name type="scientific">Viridothelium virens</name>
    <name type="common">Speckled blister lichen</name>
    <name type="synonym">Trypethelium virens</name>
    <dbReference type="NCBI Taxonomy" id="1048519"/>
    <lineage>
        <taxon>Eukaryota</taxon>
        <taxon>Fungi</taxon>
        <taxon>Dikarya</taxon>
        <taxon>Ascomycota</taxon>
        <taxon>Pezizomycotina</taxon>
        <taxon>Dothideomycetes</taxon>
        <taxon>Dothideomycetes incertae sedis</taxon>
        <taxon>Trypetheliales</taxon>
        <taxon>Trypetheliaceae</taxon>
        <taxon>Viridothelium</taxon>
    </lineage>
</organism>
<dbReference type="AlphaFoldDB" id="A0A6A6GYU0"/>
<accession>A0A6A6GYU0</accession>
<feature type="signal peptide" evidence="2">
    <location>
        <begin position="1"/>
        <end position="20"/>
    </location>
</feature>
<evidence type="ECO:0000256" key="2">
    <source>
        <dbReference type="SAM" id="SignalP"/>
    </source>
</evidence>
<evidence type="ECO:0000313" key="3">
    <source>
        <dbReference type="EMBL" id="KAF2230650.1"/>
    </source>
</evidence>
<feature type="region of interest" description="Disordered" evidence="1">
    <location>
        <begin position="474"/>
        <end position="744"/>
    </location>
</feature>
<feature type="chain" id="PRO_5025552773" evidence="2">
    <location>
        <begin position="21"/>
        <end position="1172"/>
    </location>
</feature>
<reference evidence="3" key="1">
    <citation type="journal article" date="2020" name="Stud. Mycol.">
        <title>101 Dothideomycetes genomes: a test case for predicting lifestyles and emergence of pathogens.</title>
        <authorList>
            <person name="Haridas S."/>
            <person name="Albert R."/>
            <person name="Binder M."/>
            <person name="Bloem J."/>
            <person name="Labutti K."/>
            <person name="Salamov A."/>
            <person name="Andreopoulos B."/>
            <person name="Baker S."/>
            <person name="Barry K."/>
            <person name="Bills G."/>
            <person name="Bluhm B."/>
            <person name="Cannon C."/>
            <person name="Castanera R."/>
            <person name="Culley D."/>
            <person name="Daum C."/>
            <person name="Ezra D."/>
            <person name="Gonzalez J."/>
            <person name="Henrissat B."/>
            <person name="Kuo A."/>
            <person name="Liang C."/>
            <person name="Lipzen A."/>
            <person name="Lutzoni F."/>
            <person name="Magnuson J."/>
            <person name="Mondo S."/>
            <person name="Nolan M."/>
            <person name="Ohm R."/>
            <person name="Pangilinan J."/>
            <person name="Park H.-J."/>
            <person name="Ramirez L."/>
            <person name="Alfaro M."/>
            <person name="Sun H."/>
            <person name="Tritt A."/>
            <person name="Yoshinaga Y."/>
            <person name="Zwiers L.-H."/>
            <person name="Turgeon B."/>
            <person name="Goodwin S."/>
            <person name="Spatafora J."/>
            <person name="Crous P."/>
            <person name="Grigoriev I."/>
        </authorList>
    </citation>
    <scope>NUCLEOTIDE SEQUENCE</scope>
    <source>
        <strain evidence="3">Tuck. ex Michener</strain>
    </source>
</reference>
<evidence type="ECO:0000313" key="4">
    <source>
        <dbReference type="Proteomes" id="UP000800092"/>
    </source>
</evidence>
<dbReference type="Proteomes" id="UP000800092">
    <property type="component" value="Unassembled WGS sequence"/>
</dbReference>
<name>A0A6A6GYU0_VIRVR</name>
<feature type="compositionally biased region" description="Gly residues" evidence="1">
    <location>
        <begin position="654"/>
        <end position="665"/>
    </location>
</feature>
<feature type="compositionally biased region" description="Pro residues" evidence="1">
    <location>
        <begin position="567"/>
        <end position="599"/>
    </location>
</feature>
<protein>
    <submittedName>
        <fullName evidence="3">Uncharacterized protein</fullName>
    </submittedName>
</protein>
<proteinExistence type="predicted"/>
<feature type="compositionally biased region" description="Low complexity" evidence="1">
    <location>
        <begin position="689"/>
        <end position="701"/>
    </location>
</feature>
<feature type="compositionally biased region" description="Low complexity" evidence="1">
    <location>
        <begin position="508"/>
        <end position="529"/>
    </location>
</feature>
<feature type="compositionally biased region" description="Gly residues" evidence="1">
    <location>
        <begin position="728"/>
        <end position="741"/>
    </location>
</feature>
<sequence length="1172" mass="117004">MNTLIWSLVVLISALELLDGFSYASSSSNINRISRSSAQSRSGLSLLSRTSTSLASLSQKSTHGIGSYIVAGLGQSSSGSLTITSSEVFSRNSSSLLSSPTQNSTSLSPTYTANATQISSNGTGSAYAQSCSKALESYDAARASWQSSHKYETYETIGFSVETTTVYQYVTTTLCDGIPRAISPHDPDVQTSTISGYYGEAVATSPYPVKPPCSIAPVDCDPLMATYYSESVSYTSALSAWSNYSEAHESSVTCSESGGYHSCSIPGAPISPTSPPAPDCVPSSVCSACQITAQSIRLLYWPQTAVPNNGLCPNGTNMTTYTAEPTGSGPNTQVFEGMTLTSPTAYMSFSGVGVDWCGTQSIVKTNTIIPVDPHDVSSLRVVPYPIAGEPYPYGTFAGPYSFNYGDFNTPMPYSAYTNAWFCHGEPANFCPIMTPDQYSPIVAYPKSFMEILNPMYSACTLIYDYRGVYDPPHALQQEPSAARPIPVSPTTPPARGPSPIPTGPNMNPTTPASASPPIIAPTPSRTPNQQPTPNPTEPSAAGPLPSYPQPPGQGGSGDPAGNDPRPAQDPNPPPAQPAQDPPPGNPPSDPDSDPRPAPGPAGNDNGNVNGDPGTPSSGNTPRPEGGSSEGDPARGGDPAQAAGGNIVSMLLSPGGRGGGGGGGSSGANAGADSDPSNGGAPENSGYGYGSSSGSDSPSDPGIDILPALAEGGSNPRPSPGDFAPGQGASSGGGGGSAGGDAGAQDPRVVAQVGGQPVYAIPNEPNAVQIAGATLRPGSQTEMGGTPVSVGNGYLVVASGAQASTVALGGSGVAQDLRVVGKVGGLLVYAVPNDPDGVQIDGTTLRAGTMTEIGGAPVSVGNGYVVVGSGAAASTISLPGTTAGANARLGLGGDNGAGNAIVQAAAGTGAVLTLGSQTLTALDEPGHSGIVVIGSQTLSLGGPLATIDGHVMSVGSNGLVIDGSSTVALATPLTADSGSGTKATAVVSLGSDVVTASEESNGDMVIGTQTLSVGGPALTIDGHVFSDGPNGVVIDGSRTASWAPFSGIAEEEVRVTGADGKVLTAVEESGHPGTVVMDGSITLSVGGPAITVDGEVVSLAPGGLVVNGSVTKAFSNAPITASATNTAANSATGAATRFGNAQATSTKSGAMALRIRALVVGLTSAIWFFAFLV</sequence>
<dbReference type="EMBL" id="ML991838">
    <property type="protein sequence ID" value="KAF2230650.1"/>
    <property type="molecule type" value="Genomic_DNA"/>
</dbReference>
<keyword evidence="2" id="KW-0732">Signal</keyword>
<gene>
    <name evidence="3" type="ORF">EV356DRAFT_328611</name>
</gene>
<feature type="compositionally biased region" description="Pro residues" evidence="1">
    <location>
        <begin position="486"/>
        <end position="502"/>
    </location>
</feature>
<keyword evidence="4" id="KW-1185">Reference proteome</keyword>
<evidence type="ECO:0000256" key="1">
    <source>
        <dbReference type="SAM" id="MobiDB-lite"/>
    </source>
</evidence>
<feature type="compositionally biased region" description="Low complexity" evidence="1">
    <location>
        <begin position="600"/>
        <end position="613"/>
    </location>
</feature>
<dbReference type="OrthoDB" id="3945090at2759"/>